<dbReference type="AlphaFoldDB" id="A0A520LRS3"/>
<dbReference type="InterPro" id="IPR028994">
    <property type="entry name" value="Integrin_alpha_N"/>
</dbReference>
<gene>
    <name evidence="1" type="ORF">EVB01_02095</name>
</gene>
<organism evidence="1 2">
    <name type="scientific">SAR86 cluster bacterium</name>
    <dbReference type="NCBI Taxonomy" id="2030880"/>
    <lineage>
        <taxon>Bacteria</taxon>
        <taxon>Pseudomonadati</taxon>
        <taxon>Pseudomonadota</taxon>
        <taxon>Gammaproteobacteria</taxon>
        <taxon>SAR86 cluster</taxon>
    </lineage>
</organism>
<evidence type="ECO:0008006" key="3">
    <source>
        <dbReference type="Google" id="ProtNLM"/>
    </source>
</evidence>
<accession>A0A520LRS3</accession>
<evidence type="ECO:0000313" key="1">
    <source>
        <dbReference type="EMBL" id="RZO11707.1"/>
    </source>
</evidence>
<proteinExistence type="predicted"/>
<sequence>MRSFYKVLSLLLIINCGGGGGSSSDSPLTLSQNIPPQPLFKETPIQLIDAVSYYSQACNKPSFQFLIPVKINNDHYMDFIAHFWCDSSTPAEFDDQPVQDALIAYLSDGFGGYTIDNIEVFGSINPQLGGASRKYSRGDLNGDGKDDFAFAMNWEDGRASYDYESMIANYAQPSILMSHESGYSIQRLGNPDWGHSVQVKDNIVLFGGHSSQAFKLVDSSWIDISEQYLDLSFASFLVYDDYIINSVRRNGLQGLELKENNETISSLMIEESFKVNFESWNNQGTGKYNELGVYNIRGENYFDGMTSEMCRQDDLIIATINASKLRSGEIIEEGFYSETETDPVVIFAFYEIVNKELIEKELEIIGEEIDHNFNFFDCIDINNDNMSDIVAQVFSQPWNDQDNNQGVPEVYINSGGSYFNLDTSTWPTFSLNDGSQGYLSDIDSNGTFDLVMFPLQANISGEIEIFLTNKNITN</sequence>
<reference evidence="1 2" key="1">
    <citation type="submission" date="2019-02" db="EMBL/GenBank/DDBJ databases">
        <title>Prokaryotic population dynamics and viral predation in marine succession experiment using metagenomics: the confinement effect.</title>
        <authorList>
            <person name="Haro-Moreno J.M."/>
            <person name="Rodriguez-Valera F."/>
            <person name="Lopez-Perez M."/>
        </authorList>
    </citation>
    <scope>NUCLEOTIDE SEQUENCE [LARGE SCALE GENOMIC DNA]</scope>
    <source>
        <strain evidence="1">MED-G168</strain>
    </source>
</reference>
<name>A0A520LRS3_9GAMM</name>
<protein>
    <recommendedName>
        <fullName evidence="3">VCBS repeat-containing protein</fullName>
    </recommendedName>
</protein>
<comment type="caution">
    <text evidence="1">The sequence shown here is derived from an EMBL/GenBank/DDBJ whole genome shotgun (WGS) entry which is preliminary data.</text>
</comment>
<evidence type="ECO:0000313" key="2">
    <source>
        <dbReference type="Proteomes" id="UP000319023"/>
    </source>
</evidence>
<dbReference type="Proteomes" id="UP000319023">
    <property type="component" value="Unassembled WGS sequence"/>
</dbReference>
<dbReference type="SUPFAM" id="SSF69318">
    <property type="entry name" value="Integrin alpha N-terminal domain"/>
    <property type="match status" value="1"/>
</dbReference>
<dbReference type="EMBL" id="SHBN01000033">
    <property type="protein sequence ID" value="RZO11707.1"/>
    <property type="molecule type" value="Genomic_DNA"/>
</dbReference>